<evidence type="ECO:0000313" key="1">
    <source>
        <dbReference type="EMBL" id="DAE01369.1"/>
    </source>
</evidence>
<reference evidence="1" key="1">
    <citation type="journal article" date="2021" name="Proc. Natl. Acad. Sci. U.S.A.">
        <title>A Catalog of Tens of Thousands of Viruses from Human Metagenomes Reveals Hidden Associations with Chronic Diseases.</title>
        <authorList>
            <person name="Tisza M.J."/>
            <person name="Buck C.B."/>
        </authorList>
    </citation>
    <scope>NUCLEOTIDE SEQUENCE</scope>
    <source>
        <strain evidence="1">CtJcm18</strain>
    </source>
</reference>
<dbReference type="EMBL" id="BK015323">
    <property type="protein sequence ID" value="DAE01369.1"/>
    <property type="molecule type" value="Genomic_DNA"/>
</dbReference>
<sequence>MVGFIECLVASNTQYLVAYTIKYFYLLKEIK</sequence>
<name>A0A8S5P4L9_9CAUD</name>
<accession>A0A8S5P4L9</accession>
<protein>
    <submittedName>
        <fullName evidence="1">Uncharacterized protein</fullName>
    </submittedName>
</protein>
<proteinExistence type="predicted"/>
<organism evidence="1">
    <name type="scientific">Siphoviridae sp. ctJcm18</name>
    <dbReference type="NCBI Taxonomy" id="2825433"/>
    <lineage>
        <taxon>Viruses</taxon>
        <taxon>Duplodnaviria</taxon>
        <taxon>Heunggongvirae</taxon>
        <taxon>Uroviricota</taxon>
        <taxon>Caudoviricetes</taxon>
    </lineage>
</organism>